<name>A0ABS6FFT3_9FIRM</name>
<dbReference type="RefSeq" id="WP_216548878.1">
    <property type="nucleotide sequence ID" value="NZ_JAHLQO010000003.1"/>
</dbReference>
<feature type="transmembrane region" description="Helical" evidence="1">
    <location>
        <begin position="103"/>
        <end position="120"/>
    </location>
</feature>
<dbReference type="PIRSF" id="PIRSF004923">
    <property type="entry name" value="RseC"/>
    <property type="match status" value="1"/>
</dbReference>
<feature type="transmembrane region" description="Helical" evidence="1">
    <location>
        <begin position="72"/>
        <end position="91"/>
    </location>
</feature>
<keyword evidence="3" id="KW-1185">Reference proteome</keyword>
<accession>A0ABS6FFT3</accession>
<dbReference type="InterPro" id="IPR007359">
    <property type="entry name" value="SigmaE_reg_RseC_MucC"/>
</dbReference>
<dbReference type="Proteomes" id="UP000783742">
    <property type="component" value="Unassembled WGS sequence"/>
</dbReference>
<reference evidence="2 3" key="1">
    <citation type="submission" date="2021-06" db="EMBL/GenBank/DDBJ databases">
        <authorList>
            <person name="Sun Q."/>
            <person name="Li D."/>
        </authorList>
    </citation>
    <scope>NUCLEOTIDE SEQUENCE [LARGE SCALE GENOMIC DNA]</scope>
    <source>
        <strain evidence="2 3">MSJ-1</strain>
    </source>
</reference>
<dbReference type="PANTHER" id="PTHR35867:SF1">
    <property type="entry name" value="PROTEIN RSEC"/>
    <property type="match status" value="1"/>
</dbReference>
<gene>
    <name evidence="2" type="ORF">KQI68_04150</name>
</gene>
<evidence type="ECO:0000313" key="3">
    <source>
        <dbReference type="Proteomes" id="UP000783742"/>
    </source>
</evidence>
<comment type="caution">
    <text evidence="2">The sequence shown here is derived from an EMBL/GenBank/DDBJ whole genome shotgun (WGS) entry which is preliminary data.</text>
</comment>
<evidence type="ECO:0000256" key="1">
    <source>
        <dbReference type="SAM" id="Phobius"/>
    </source>
</evidence>
<evidence type="ECO:0000313" key="2">
    <source>
        <dbReference type="EMBL" id="MBU5669029.1"/>
    </source>
</evidence>
<keyword evidence="1" id="KW-0812">Transmembrane</keyword>
<sequence length="140" mass="15436">MEGVGIVRKVGNNKIIVEFVRQSACGESCATCSAKCAESEVEFLEFNNNISAKQGDLVKIKNNTKNILSYKFLVYGLPLILFMTSTSAAYFILNKYSINNTDLISLIVGIISLVIAFIIIKSIDNKYKKSTDAAILLEKL</sequence>
<dbReference type="EMBL" id="JAHLQO010000003">
    <property type="protein sequence ID" value="MBU5669029.1"/>
    <property type="molecule type" value="Genomic_DNA"/>
</dbReference>
<dbReference type="InterPro" id="IPR026268">
    <property type="entry name" value="RseC"/>
</dbReference>
<dbReference type="Pfam" id="PF04246">
    <property type="entry name" value="RseC_MucC"/>
    <property type="match status" value="1"/>
</dbReference>
<protein>
    <submittedName>
        <fullName evidence="2">SoxR reducing system RseC family protein</fullName>
    </submittedName>
</protein>
<keyword evidence="1" id="KW-1133">Transmembrane helix</keyword>
<keyword evidence="1" id="KW-0472">Membrane</keyword>
<organism evidence="2 3">
    <name type="scientific">Peptoniphilus ovalis</name>
    <dbReference type="NCBI Taxonomy" id="2841503"/>
    <lineage>
        <taxon>Bacteria</taxon>
        <taxon>Bacillati</taxon>
        <taxon>Bacillota</taxon>
        <taxon>Tissierellia</taxon>
        <taxon>Tissierellales</taxon>
        <taxon>Peptoniphilaceae</taxon>
        <taxon>Peptoniphilus</taxon>
    </lineage>
</organism>
<proteinExistence type="predicted"/>
<dbReference type="PANTHER" id="PTHR35867">
    <property type="entry name" value="PROTEIN RSEC"/>
    <property type="match status" value="1"/>
</dbReference>